<feature type="coiled-coil region" evidence="1">
    <location>
        <begin position="480"/>
        <end position="507"/>
    </location>
</feature>
<reference evidence="3 4" key="1">
    <citation type="submission" date="2021-08" db="EMBL/GenBank/DDBJ databases">
        <title>Caldovatus sediminis gen. nov., sp. nov., a moderately thermophilic bacterium isolated from a hot spring.</title>
        <authorList>
            <person name="Hu C.-J."/>
            <person name="Li W.-J."/>
            <person name="Xian W.-D."/>
        </authorList>
    </citation>
    <scope>NUCLEOTIDE SEQUENCE [LARGE SCALE GENOMIC DNA]</scope>
    <source>
        <strain evidence="3 4">SYSU G05006</strain>
    </source>
</reference>
<feature type="region of interest" description="Disordered" evidence="2">
    <location>
        <begin position="223"/>
        <end position="287"/>
    </location>
</feature>
<gene>
    <name evidence="3" type="ORF">K1J50_02165</name>
</gene>
<dbReference type="EMBL" id="JAHZUY010000003">
    <property type="protein sequence ID" value="MBW8268283.1"/>
    <property type="molecule type" value="Genomic_DNA"/>
</dbReference>
<keyword evidence="1" id="KW-0175">Coiled coil</keyword>
<feature type="region of interest" description="Disordered" evidence="2">
    <location>
        <begin position="1541"/>
        <end position="1564"/>
    </location>
</feature>
<sequence>MSETLPEWAPGSRPFRLPAAETNSGLRNFVAGWMQQSFLARTAEEYRQRLEAFGAWAPPPVAGYNPYADPAELRGYEDSLHLFRDSRSPEETAFLKRRVDALRERARELEGAGFLGQFLAGMLTPENLLTLPLGIGGLSATTRLGRAAQAAGRTAALTGGMAAAENVLARPGLPTGLQGDLGTEVALSALLGAALGGAAGLVSARSLDAAAWRHALAHDLADGLRTPGARPRAAEGEISPAGASPAGADAARVSAAAGEISPAGRSGAAAAADTPEGAARASAPPAEAETWLTLRHVETDREVAVRVLRREGDLLVDAEGRRYPAAPGARVGDYEVVRVSESRAAPPPERTAPPAAGLEVNLPGAGWARLDAAGRLVPRQVDDLARGTLAANDLDPADAWGVASEQRLRLLGGPQAAAWRALARSRDPEDMARAAELRRTPLPELFQAAERLRHEADELHDAFLRLAARIAAMDEADPARRILLDEAEALAERAEAAIRRADEAEGAATARAHEDLARQATGDDAPLAERLLLAGANDDQPPPPGMGRIEGPPAPEGGDRLAATGTGAERARMAELPYYRLKNNRFVGEVGNMLARLADQIVQIPGLRLRGNAVGHATDTASVEARAAQAAWRYAAAERRQAELYYAYRGWDPARATPGRARFEELREGLTGRPEGVLSFAEFDRAVGLAVATGEHRIPQVVEAARFWREHFYEPFEREGAEAGVLLSPRHREAAEAALRRERDVATRQLEQVEREIDARAGITPEQRQAAEAAQARLAAAEDALRAARAFADQSREALNREGTTARRIQMAEAAAAVKQAREEVETLRAAADARLAAAREKAAADPVLAEWLALREDLAAQLADLGERAKALAERRPKGEPYVPHNWIRSEVRRRRDELARRIADWWEAESGHTWASSGIRAEVAISHLLREGIGPTVERVLRRHLVDGGMDPELAGQRAAEAAAPVREAVARVEPSRLRIEIASALGRRVERSSDPAVTRAVEAALRAAGVRGEEGEDGLDRLVREIVGGGDAPQGEWGDRFRPGHARKRTIDLPTALIADFLDLSQRAGGAEYARRMGAAIAMSRKFGDPSMLGRLAANRIAMLGEVAAGRGTVEEARAVTQATRDLRDKVLGTLHVPEDPDALSVRAIRFLINNAVLTQLGGGLKAQIADLGRIVMAVGFRQAFGGLMDSLGRQAEAFRRGGDEAAKAGAALELVTLGRARAFYDMASIGADHTLIERWARSGAETMMFVNLMVPWTNWAQRFAGALIQGEMVELAAKVADGEASADEIARLAAYGIGEGTARRIAAEWRAAGAERHGRLALANTDAWADAELREQFRAALKTAVDAAVMRPTAADRPGFLSRPLGQMLFLYKGFAVAATQRMLMAGLQQRDARVLAGVLSSIAIAWLVAGPAGGEHDRHPLASWERLFSAIERSGASGILGDLNTAIEMLSGNAAGLRPLLGLDPPAFAREPSWAQQAAAIGGPALAPWLMAVWALTDPEATGNQVAGALRRTLWFNNLIYVDWLFRALAREAGTAMQPEPAGREPAPALSGFLGGPRR</sequence>
<keyword evidence="4" id="KW-1185">Reference proteome</keyword>
<proteinExistence type="predicted"/>
<protein>
    <submittedName>
        <fullName evidence="3">Uncharacterized protein</fullName>
    </submittedName>
</protein>
<dbReference type="RefSeq" id="WP_220115790.1">
    <property type="nucleotide sequence ID" value="NZ_JAHZUY010000003.1"/>
</dbReference>
<comment type="caution">
    <text evidence="3">The sequence shown here is derived from an EMBL/GenBank/DDBJ whole genome shotgun (WGS) entry which is preliminary data.</text>
</comment>
<evidence type="ECO:0000256" key="2">
    <source>
        <dbReference type="SAM" id="MobiDB-lite"/>
    </source>
</evidence>
<evidence type="ECO:0000313" key="3">
    <source>
        <dbReference type="EMBL" id="MBW8268283.1"/>
    </source>
</evidence>
<feature type="compositionally biased region" description="Low complexity" evidence="2">
    <location>
        <begin position="239"/>
        <end position="258"/>
    </location>
</feature>
<organism evidence="3 4">
    <name type="scientific">Caldovatus aquaticus</name>
    <dbReference type="NCBI Taxonomy" id="2865671"/>
    <lineage>
        <taxon>Bacteria</taxon>
        <taxon>Pseudomonadati</taxon>
        <taxon>Pseudomonadota</taxon>
        <taxon>Alphaproteobacteria</taxon>
        <taxon>Acetobacterales</taxon>
        <taxon>Roseomonadaceae</taxon>
        <taxon>Caldovatus</taxon>
    </lineage>
</organism>
<feature type="coiled-coil region" evidence="1">
    <location>
        <begin position="736"/>
        <end position="876"/>
    </location>
</feature>
<feature type="compositionally biased region" description="Low complexity" evidence="2">
    <location>
        <begin position="268"/>
        <end position="287"/>
    </location>
</feature>
<feature type="region of interest" description="Disordered" evidence="2">
    <location>
        <begin position="535"/>
        <end position="562"/>
    </location>
</feature>
<evidence type="ECO:0000313" key="4">
    <source>
        <dbReference type="Proteomes" id="UP001519924"/>
    </source>
</evidence>
<dbReference type="Proteomes" id="UP001519924">
    <property type="component" value="Unassembled WGS sequence"/>
</dbReference>
<accession>A0ABS7EYF5</accession>
<name>A0ABS7EYF5_9PROT</name>
<evidence type="ECO:0000256" key="1">
    <source>
        <dbReference type="SAM" id="Coils"/>
    </source>
</evidence>